<feature type="compositionally biased region" description="Basic residues" evidence="1">
    <location>
        <begin position="18"/>
        <end position="32"/>
    </location>
</feature>
<dbReference type="InterPro" id="IPR042523">
    <property type="entry name" value="Atg7_N_2"/>
</dbReference>
<dbReference type="Gene3D" id="3.40.140.100">
    <property type="entry name" value="Ubiquitin-like modifier-activating enzyme ATG7 C-terminal domain"/>
    <property type="match status" value="1"/>
</dbReference>
<dbReference type="AlphaFoldDB" id="A0A9P3LCH6"/>
<evidence type="ECO:0000259" key="2">
    <source>
        <dbReference type="Pfam" id="PF16420"/>
    </source>
</evidence>
<reference evidence="3 4" key="1">
    <citation type="submission" date="2021-08" db="EMBL/GenBank/DDBJ databases">
        <title>Draft Genome Sequence of Phanerochaete sordida strain YK-624.</title>
        <authorList>
            <person name="Mori T."/>
            <person name="Dohra H."/>
            <person name="Suzuki T."/>
            <person name="Kawagishi H."/>
            <person name="Hirai H."/>
        </authorList>
    </citation>
    <scope>NUCLEOTIDE SEQUENCE [LARGE SCALE GENOMIC DNA]</scope>
    <source>
        <strain evidence="3 4">YK-624</strain>
    </source>
</reference>
<gene>
    <name evidence="3" type="ORF">PsYK624_063790</name>
</gene>
<keyword evidence="4" id="KW-1185">Reference proteome</keyword>
<accession>A0A9P3LCH6</accession>
<dbReference type="EMBL" id="BPQB01000015">
    <property type="protein sequence ID" value="GJE90250.1"/>
    <property type="molecule type" value="Genomic_DNA"/>
</dbReference>
<dbReference type="OrthoDB" id="338614at2759"/>
<evidence type="ECO:0000313" key="4">
    <source>
        <dbReference type="Proteomes" id="UP000703269"/>
    </source>
</evidence>
<feature type="region of interest" description="Disordered" evidence="1">
    <location>
        <begin position="1"/>
        <end position="32"/>
    </location>
</feature>
<comment type="caution">
    <text evidence="3">The sequence shown here is derived from an EMBL/GenBank/DDBJ whole genome shotgun (WGS) entry which is preliminary data.</text>
</comment>
<dbReference type="InterPro" id="IPR032197">
    <property type="entry name" value="Atg7_N"/>
</dbReference>
<sequence length="107" mass="12000">MTRFTAPKRAPSSWSGRRPLRPRPRDKRAAKVLRSHSATRFVGFVDPSGAPSNPDWPPRHLLAYLLHRRPLLFADAVGLRVLCWRDASRGRVGVLTGQAAARLLLLQ</sequence>
<organism evidence="3 4">
    <name type="scientific">Phanerochaete sordida</name>
    <dbReference type="NCBI Taxonomy" id="48140"/>
    <lineage>
        <taxon>Eukaryota</taxon>
        <taxon>Fungi</taxon>
        <taxon>Dikarya</taxon>
        <taxon>Basidiomycota</taxon>
        <taxon>Agaricomycotina</taxon>
        <taxon>Agaricomycetes</taxon>
        <taxon>Polyporales</taxon>
        <taxon>Phanerochaetaceae</taxon>
        <taxon>Phanerochaete</taxon>
    </lineage>
</organism>
<evidence type="ECO:0000313" key="3">
    <source>
        <dbReference type="EMBL" id="GJE90250.1"/>
    </source>
</evidence>
<name>A0A9P3LCH6_9APHY</name>
<dbReference type="Pfam" id="PF16420">
    <property type="entry name" value="ATG7_N"/>
    <property type="match status" value="1"/>
</dbReference>
<protein>
    <submittedName>
        <fullName evidence="3">E1-like protein-activating</fullName>
    </submittedName>
</protein>
<evidence type="ECO:0000256" key="1">
    <source>
        <dbReference type="SAM" id="MobiDB-lite"/>
    </source>
</evidence>
<dbReference type="Proteomes" id="UP000703269">
    <property type="component" value="Unassembled WGS sequence"/>
</dbReference>
<feature type="domain" description="Ubiquitin-like modifier-activating enzyme Atg7 N-terminal" evidence="2">
    <location>
        <begin position="36"/>
        <end position="89"/>
    </location>
</feature>
<proteinExistence type="predicted"/>